<protein>
    <submittedName>
        <fullName evidence="9">Iron complex transport system permease protein</fullName>
    </submittedName>
</protein>
<evidence type="ECO:0000256" key="6">
    <source>
        <dbReference type="ARBA" id="ARBA00022989"/>
    </source>
</evidence>
<comment type="similarity">
    <text evidence="2">Belongs to the binding-protein-dependent transport system permease family. FecCD subfamily.</text>
</comment>
<keyword evidence="10" id="KW-1185">Reference proteome</keyword>
<evidence type="ECO:0000313" key="10">
    <source>
        <dbReference type="Proteomes" id="UP000198418"/>
    </source>
</evidence>
<dbReference type="SUPFAM" id="SSF81345">
    <property type="entry name" value="ABC transporter involved in vitamin B12 uptake, BtuC"/>
    <property type="match status" value="1"/>
</dbReference>
<comment type="subcellular location">
    <subcellularLocation>
        <location evidence="1">Cell membrane</location>
        <topology evidence="1">Multi-pass membrane protein</topology>
    </subcellularLocation>
</comment>
<accession>A0A212QZ86</accession>
<feature type="transmembrane region" description="Helical" evidence="8">
    <location>
        <begin position="324"/>
        <end position="344"/>
    </location>
</feature>
<organism evidence="9 10">
    <name type="scientific">Rhodoblastus acidophilus</name>
    <name type="common">Rhodopseudomonas acidophila</name>
    <dbReference type="NCBI Taxonomy" id="1074"/>
    <lineage>
        <taxon>Bacteria</taxon>
        <taxon>Pseudomonadati</taxon>
        <taxon>Pseudomonadota</taxon>
        <taxon>Alphaproteobacteria</taxon>
        <taxon>Hyphomicrobiales</taxon>
        <taxon>Rhodoblastaceae</taxon>
        <taxon>Rhodoblastus</taxon>
    </lineage>
</organism>
<keyword evidence="7 8" id="KW-0472">Membrane</keyword>
<dbReference type="PANTHER" id="PTHR30472:SF70">
    <property type="entry name" value="MOLYBDATE IMPORT SYSTEM PERMEASE PROTEIN MOLB"/>
    <property type="match status" value="1"/>
</dbReference>
<reference evidence="10" key="1">
    <citation type="submission" date="2017-06" db="EMBL/GenBank/DDBJ databases">
        <authorList>
            <person name="Varghese N."/>
            <person name="Submissions S."/>
        </authorList>
    </citation>
    <scope>NUCLEOTIDE SEQUENCE [LARGE SCALE GENOMIC DNA]</scope>
    <source>
        <strain evidence="10">DSM 137</strain>
    </source>
</reference>
<dbReference type="Gene3D" id="1.10.3470.10">
    <property type="entry name" value="ABC transporter involved in vitamin B12 uptake, BtuC"/>
    <property type="match status" value="1"/>
</dbReference>
<dbReference type="GO" id="GO:0022857">
    <property type="term" value="F:transmembrane transporter activity"/>
    <property type="evidence" value="ECO:0007669"/>
    <property type="project" value="InterPro"/>
</dbReference>
<sequence length="353" mass="35775">MTVLLSAAPPRRANRLRRLADWRLILPLALAGGVLAALSLGKFAMAPGEVPKLFCAMAGACAMSPERMAALANVVIDIRLPRVAAAVLVGGALASSGAAFQAVFRNPLASPSLLGVLAGASFGAALGIVLGAPWAGVQALAFVMGLAAVAFGGTVAAAFRGAPVVMLVLGGMISNALFAALLSIVKFVADPVNQLPNIVYWLMGNLGQSDLAQVLALAPLMLGGVVLLCALGRGLDLLAMGDDEARSLGVPVSALRFAALALATLVSALTVSLAGMIGWVGLIVPHVARLALGARNDRLIPASALLGAIFLLGADALARTLADVEIPIGIVTELLGIPVFMAVLGRVRRGWNG</sequence>
<feature type="transmembrane region" description="Helical" evidence="8">
    <location>
        <begin position="254"/>
        <end position="287"/>
    </location>
</feature>
<name>A0A212QZ86_RHOAC</name>
<keyword evidence="6 8" id="KW-1133">Transmembrane helix</keyword>
<dbReference type="EMBL" id="FYDG01000002">
    <property type="protein sequence ID" value="SNB64941.1"/>
    <property type="molecule type" value="Genomic_DNA"/>
</dbReference>
<dbReference type="Proteomes" id="UP000198418">
    <property type="component" value="Unassembled WGS sequence"/>
</dbReference>
<feature type="transmembrane region" description="Helical" evidence="8">
    <location>
        <begin position="21"/>
        <end position="41"/>
    </location>
</feature>
<feature type="transmembrane region" description="Helical" evidence="8">
    <location>
        <begin position="83"/>
        <end position="104"/>
    </location>
</feature>
<evidence type="ECO:0000313" key="9">
    <source>
        <dbReference type="EMBL" id="SNB64941.1"/>
    </source>
</evidence>
<feature type="transmembrane region" description="Helical" evidence="8">
    <location>
        <begin position="165"/>
        <end position="189"/>
    </location>
</feature>
<evidence type="ECO:0000256" key="1">
    <source>
        <dbReference type="ARBA" id="ARBA00004651"/>
    </source>
</evidence>
<evidence type="ECO:0000256" key="3">
    <source>
        <dbReference type="ARBA" id="ARBA00022448"/>
    </source>
</evidence>
<dbReference type="InterPro" id="IPR000522">
    <property type="entry name" value="ABC_transptr_permease_BtuC"/>
</dbReference>
<dbReference type="PANTHER" id="PTHR30472">
    <property type="entry name" value="FERRIC ENTEROBACTIN TRANSPORT SYSTEM PERMEASE PROTEIN"/>
    <property type="match status" value="1"/>
</dbReference>
<evidence type="ECO:0000256" key="5">
    <source>
        <dbReference type="ARBA" id="ARBA00022692"/>
    </source>
</evidence>
<gene>
    <name evidence="9" type="ORF">SAMN06265338_102121</name>
</gene>
<feature type="transmembrane region" description="Helical" evidence="8">
    <location>
        <begin position="110"/>
        <end position="132"/>
    </location>
</feature>
<feature type="transmembrane region" description="Helical" evidence="8">
    <location>
        <begin position="299"/>
        <end position="318"/>
    </location>
</feature>
<feature type="transmembrane region" description="Helical" evidence="8">
    <location>
        <begin position="139"/>
        <end position="159"/>
    </location>
</feature>
<evidence type="ECO:0000256" key="8">
    <source>
        <dbReference type="SAM" id="Phobius"/>
    </source>
</evidence>
<dbReference type="OrthoDB" id="9811975at2"/>
<keyword evidence="5 8" id="KW-0812">Transmembrane</keyword>
<evidence type="ECO:0000256" key="2">
    <source>
        <dbReference type="ARBA" id="ARBA00007935"/>
    </source>
</evidence>
<evidence type="ECO:0000256" key="7">
    <source>
        <dbReference type="ARBA" id="ARBA00023136"/>
    </source>
</evidence>
<dbReference type="GO" id="GO:0033214">
    <property type="term" value="P:siderophore-iron import into cell"/>
    <property type="evidence" value="ECO:0007669"/>
    <property type="project" value="TreeGrafter"/>
</dbReference>
<dbReference type="RefSeq" id="WP_088519662.1">
    <property type="nucleotide sequence ID" value="NZ_FYDG01000002.1"/>
</dbReference>
<keyword evidence="4" id="KW-1003">Cell membrane</keyword>
<dbReference type="InterPro" id="IPR037294">
    <property type="entry name" value="ABC_BtuC-like"/>
</dbReference>
<dbReference type="AlphaFoldDB" id="A0A212QZ86"/>
<keyword evidence="3" id="KW-0813">Transport</keyword>
<feature type="transmembrane region" description="Helical" evidence="8">
    <location>
        <begin position="210"/>
        <end position="234"/>
    </location>
</feature>
<dbReference type="CDD" id="cd06550">
    <property type="entry name" value="TM_ABC_iron-siderophores_like"/>
    <property type="match status" value="1"/>
</dbReference>
<dbReference type="Pfam" id="PF01032">
    <property type="entry name" value="FecCD"/>
    <property type="match status" value="1"/>
</dbReference>
<dbReference type="GO" id="GO:0005886">
    <property type="term" value="C:plasma membrane"/>
    <property type="evidence" value="ECO:0007669"/>
    <property type="project" value="UniProtKB-SubCell"/>
</dbReference>
<proteinExistence type="inferred from homology"/>
<evidence type="ECO:0000256" key="4">
    <source>
        <dbReference type="ARBA" id="ARBA00022475"/>
    </source>
</evidence>